<name>A0A645HC72_9ZZZZ</name>
<proteinExistence type="predicted"/>
<evidence type="ECO:0000313" key="1">
    <source>
        <dbReference type="EMBL" id="MPN33393.1"/>
    </source>
</evidence>
<organism evidence="1">
    <name type="scientific">bioreactor metagenome</name>
    <dbReference type="NCBI Taxonomy" id="1076179"/>
    <lineage>
        <taxon>unclassified sequences</taxon>
        <taxon>metagenomes</taxon>
        <taxon>ecological metagenomes</taxon>
    </lineage>
</organism>
<dbReference type="EMBL" id="VSSQ01085887">
    <property type="protein sequence ID" value="MPN33393.1"/>
    <property type="molecule type" value="Genomic_DNA"/>
</dbReference>
<accession>A0A645HC72</accession>
<comment type="caution">
    <text evidence="1">The sequence shown here is derived from an EMBL/GenBank/DDBJ whole genome shotgun (WGS) entry which is preliminary data.</text>
</comment>
<dbReference type="AlphaFoldDB" id="A0A645HC72"/>
<reference evidence="1" key="1">
    <citation type="submission" date="2019-08" db="EMBL/GenBank/DDBJ databases">
        <authorList>
            <person name="Kucharzyk K."/>
            <person name="Murdoch R.W."/>
            <person name="Higgins S."/>
            <person name="Loffler F."/>
        </authorList>
    </citation>
    <scope>NUCLEOTIDE SEQUENCE</scope>
</reference>
<sequence length="45" mass="5083">MVRTSWLDGITCTITPDGKIDIPQNDIDLAYKAVKGKYINPSEWD</sequence>
<gene>
    <name evidence="1" type="ORF">SDC9_180880</name>
</gene>
<protein>
    <submittedName>
        <fullName evidence="1">Uncharacterized protein</fullName>
    </submittedName>
</protein>